<keyword evidence="2" id="KW-1185">Reference proteome</keyword>
<reference evidence="1 2" key="1">
    <citation type="submission" date="2016-10" db="EMBL/GenBank/DDBJ databases">
        <title>Genome sequence of the basidiomycete white-rot fungus Trametes pubescens.</title>
        <authorList>
            <person name="Makela M.R."/>
            <person name="Granchi Z."/>
            <person name="Peng M."/>
            <person name="De Vries R.P."/>
            <person name="Grigoriev I."/>
            <person name="Riley R."/>
            <person name="Hilden K."/>
        </authorList>
    </citation>
    <scope>NUCLEOTIDE SEQUENCE [LARGE SCALE GENOMIC DNA]</scope>
    <source>
        <strain evidence="1 2">FBCC735</strain>
    </source>
</reference>
<organism evidence="1 2">
    <name type="scientific">Trametes pubescens</name>
    <name type="common">White-rot fungus</name>
    <dbReference type="NCBI Taxonomy" id="154538"/>
    <lineage>
        <taxon>Eukaryota</taxon>
        <taxon>Fungi</taxon>
        <taxon>Dikarya</taxon>
        <taxon>Basidiomycota</taxon>
        <taxon>Agaricomycotina</taxon>
        <taxon>Agaricomycetes</taxon>
        <taxon>Polyporales</taxon>
        <taxon>Polyporaceae</taxon>
        <taxon>Trametes</taxon>
    </lineage>
</organism>
<comment type="caution">
    <text evidence="1">The sequence shown here is derived from an EMBL/GenBank/DDBJ whole genome shotgun (WGS) entry which is preliminary data.</text>
</comment>
<evidence type="ECO:0000313" key="1">
    <source>
        <dbReference type="EMBL" id="OJT12059.1"/>
    </source>
</evidence>
<dbReference type="AlphaFoldDB" id="A0A1M2VWS0"/>
<evidence type="ECO:0000313" key="2">
    <source>
        <dbReference type="Proteomes" id="UP000184267"/>
    </source>
</evidence>
<sequence length="76" mass="8750">MASQLAYCIILSLELIVSDYPIRHLAARLSLRQYVTPPAKAKIRYLSNIMRDSGKPRQTTHRTRRPAWKYLGILAP</sequence>
<dbReference type="Proteomes" id="UP000184267">
    <property type="component" value="Unassembled WGS sequence"/>
</dbReference>
<protein>
    <submittedName>
        <fullName evidence="1">Uncharacterized protein</fullName>
    </submittedName>
</protein>
<proteinExistence type="predicted"/>
<dbReference type="EMBL" id="MNAD01000534">
    <property type="protein sequence ID" value="OJT12059.1"/>
    <property type="molecule type" value="Genomic_DNA"/>
</dbReference>
<gene>
    <name evidence="1" type="ORF">TRAPUB_11397</name>
</gene>
<name>A0A1M2VWS0_TRAPU</name>
<accession>A0A1M2VWS0</accession>